<evidence type="ECO:0000256" key="7">
    <source>
        <dbReference type="ARBA" id="ARBA00022989"/>
    </source>
</evidence>
<feature type="transmembrane region" description="Helical" evidence="12">
    <location>
        <begin position="177"/>
        <end position="194"/>
    </location>
</feature>
<protein>
    <submittedName>
        <fullName evidence="16">Methyl-accepting chemotaxis protein</fullName>
    </submittedName>
</protein>
<dbReference type="PROSITE" id="PS50112">
    <property type="entry name" value="PAS"/>
    <property type="match status" value="1"/>
</dbReference>
<dbReference type="OrthoDB" id="9806477at2"/>
<dbReference type="Pfam" id="PF08447">
    <property type="entry name" value="PAS_3"/>
    <property type="match status" value="1"/>
</dbReference>
<name>A0A4U0P8T1_9NEIS</name>
<dbReference type="SUPFAM" id="SSF55785">
    <property type="entry name" value="PYP-like sensor domain (PAS domain)"/>
    <property type="match status" value="1"/>
</dbReference>
<feature type="domain" description="Methyl-accepting transducer" evidence="13">
    <location>
        <begin position="253"/>
        <end position="489"/>
    </location>
</feature>
<dbReference type="SUPFAM" id="SSF58104">
    <property type="entry name" value="Methyl-accepting chemotaxis protein (MCP) signaling domain"/>
    <property type="match status" value="1"/>
</dbReference>
<dbReference type="Pfam" id="PF00015">
    <property type="entry name" value="MCPsignal"/>
    <property type="match status" value="1"/>
</dbReference>
<dbReference type="GO" id="GO:0004888">
    <property type="term" value="F:transmembrane signaling receptor activity"/>
    <property type="evidence" value="ECO:0007669"/>
    <property type="project" value="InterPro"/>
</dbReference>
<dbReference type="InterPro" id="IPR003660">
    <property type="entry name" value="HAMP_dom"/>
</dbReference>
<dbReference type="FunFam" id="3.30.450.20:FF:000046">
    <property type="entry name" value="Aerotaxis sensor receptor"/>
    <property type="match status" value="1"/>
</dbReference>
<dbReference type="GO" id="GO:0007165">
    <property type="term" value="P:signal transduction"/>
    <property type="evidence" value="ECO:0007669"/>
    <property type="project" value="UniProtKB-KW"/>
</dbReference>
<dbReference type="Gene3D" id="3.30.450.20">
    <property type="entry name" value="PAS domain"/>
    <property type="match status" value="1"/>
</dbReference>
<dbReference type="InterPro" id="IPR004090">
    <property type="entry name" value="Chemotax_Me-accpt_rcpt"/>
</dbReference>
<evidence type="ECO:0000313" key="17">
    <source>
        <dbReference type="Proteomes" id="UP000310016"/>
    </source>
</evidence>
<dbReference type="PROSITE" id="PS50111">
    <property type="entry name" value="CHEMOTAXIS_TRANSDUC_2"/>
    <property type="match status" value="1"/>
</dbReference>
<evidence type="ECO:0000259" key="13">
    <source>
        <dbReference type="PROSITE" id="PS50111"/>
    </source>
</evidence>
<evidence type="ECO:0000256" key="3">
    <source>
        <dbReference type="ARBA" id="ARBA00022481"/>
    </source>
</evidence>
<dbReference type="SMART" id="SM00283">
    <property type="entry name" value="MA"/>
    <property type="match status" value="1"/>
</dbReference>
<dbReference type="InterPro" id="IPR004089">
    <property type="entry name" value="MCPsignal_dom"/>
</dbReference>
<dbReference type="GO" id="GO:0052131">
    <property type="term" value="P:positive aerotaxis"/>
    <property type="evidence" value="ECO:0007669"/>
    <property type="project" value="UniProtKB-ARBA"/>
</dbReference>
<comment type="similarity">
    <text evidence="10">Belongs to the methyl-accepting chemotaxis (MCP) protein family.</text>
</comment>
<evidence type="ECO:0000256" key="12">
    <source>
        <dbReference type="SAM" id="Phobius"/>
    </source>
</evidence>
<reference evidence="16 17" key="1">
    <citation type="submission" date="2019-04" db="EMBL/GenBank/DDBJ databases">
        <title>Chitiniphilus eburnea sp. nov., a novel chitinolytic bacterium isolated from aquaculture sludge.</title>
        <authorList>
            <person name="Sheng M."/>
        </authorList>
    </citation>
    <scope>NUCLEOTIDE SEQUENCE [LARGE SCALE GENOMIC DNA]</scope>
    <source>
        <strain evidence="16 17">HX-2-15</strain>
    </source>
</reference>
<evidence type="ECO:0000256" key="8">
    <source>
        <dbReference type="ARBA" id="ARBA00023136"/>
    </source>
</evidence>
<dbReference type="FunFam" id="1.10.287.950:FF:000001">
    <property type="entry name" value="Methyl-accepting chemotaxis sensory transducer"/>
    <property type="match status" value="1"/>
</dbReference>
<evidence type="ECO:0000259" key="15">
    <source>
        <dbReference type="PROSITE" id="PS50885"/>
    </source>
</evidence>
<dbReference type="SMART" id="SM00091">
    <property type="entry name" value="PAS"/>
    <property type="match status" value="1"/>
</dbReference>
<dbReference type="PRINTS" id="PR00260">
    <property type="entry name" value="CHEMTRNSDUCR"/>
</dbReference>
<dbReference type="Proteomes" id="UP000310016">
    <property type="component" value="Unassembled WGS sequence"/>
</dbReference>
<evidence type="ECO:0000256" key="6">
    <source>
        <dbReference type="ARBA" id="ARBA00022692"/>
    </source>
</evidence>
<evidence type="ECO:0000256" key="10">
    <source>
        <dbReference type="ARBA" id="ARBA00029447"/>
    </source>
</evidence>
<keyword evidence="17" id="KW-1185">Reference proteome</keyword>
<keyword evidence="5" id="KW-0997">Cell inner membrane</keyword>
<dbReference type="Gene3D" id="1.10.287.950">
    <property type="entry name" value="Methyl-accepting chemotaxis protein"/>
    <property type="match status" value="1"/>
</dbReference>
<accession>A0A4U0P8T1</accession>
<dbReference type="PROSITE" id="PS50885">
    <property type="entry name" value="HAMP"/>
    <property type="match status" value="1"/>
</dbReference>
<dbReference type="InterPro" id="IPR013655">
    <property type="entry name" value="PAS_fold_3"/>
</dbReference>
<keyword evidence="3" id="KW-0488">Methylation</keyword>
<dbReference type="NCBIfam" id="TIGR00229">
    <property type="entry name" value="sensory_box"/>
    <property type="match status" value="1"/>
</dbReference>
<comment type="subcellular location">
    <subcellularLocation>
        <location evidence="1">Cell inner membrane</location>
        <topology evidence="1">Multi-pass membrane protein</topology>
    </subcellularLocation>
</comment>
<feature type="domain" description="PAS" evidence="14">
    <location>
        <begin position="25"/>
        <end position="50"/>
    </location>
</feature>
<dbReference type="RefSeq" id="WP_136775107.1">
    <property type="nucleotide sequence ID" value="NZ_CP156074.1"/>
</dbReference>
<keyword evidence="4" id="KW-0145">Chemotaxis</keyword>
<evidence type="ECO:0000259" key="14">
    <source>
        <dbReference type="PROSITE" id="PS50112"/>
    </source>
</evidence>
<evidence type="ECO:0000313" key="16">
    <source>
        <dbReference type="EMBL" id="TJZ63955.1"/>
    </source>
</evidence>
<sequence length="527" mass="56610">MRRNEPVTQREVRVDPRHPIVSKTDLKGRITYANPAFIAICGFSHDELIGAPHNLVRHPDMPPSAFADLWQTVQSGQPWRGIVKNRCKNGDHYWVEAFVTPLFEDGRHVGYMSVRNAPTRAQIDGADALYRQVNAGQAVLPATRWPHRLALRWRVALVLGATVAPLLGAAGVDAARWPLAVLGVLAAGAGWAWISSGIRMPLARAGQVFAQLAEGNFKVQVDTRVPAEFSQLLLQLEGMRINLRAVIADVVSAAEEVGGRAGELSTQSGELAQRSRVQSDRVSGVAAALEQLTASVAEIQDSTRHSAEHASRASELTRVGGEEMRAAQGATRQVATVVEGACTTLDELSEAVRAIDSVTQTIREIADQTNLLALNAAIEAARAGEAGRGFAVVADEVRKLAERTSVSTGTITRTIEAIAARTGVATDTMRHAVDGVRHGGELIDASTATLGQIENASQGVDRSAREIDQMLSQQTQAAQDVADSMERISELAARNDETLGSVDEAAHRLANVARELRLLVSQFEKSL</sequence>
<dbReference type="InterPro" id="IPR000014">
    <property type="entry name" value="PAS"/>
</dbReference>
<organism evidence="16 17">
    <name type="scientific">Chitiniphilus eburneus</name>
    <dbReference type="NCBI Taxonomy" id="2571148"/>
    <lineage>
        <taxon>Bacteria</taxon>
        <taxon>Pseudomonadati</taxon>
        <taxon>Pseudomonadota</taxon>
        <taxon>Betaproteobacteria</taxon>
        <taxon>Neisseriales</taxon>
        <taxon>Chitinibacteraceae</taxon>
        <taxon>Chitiniphilus</taxon>
    </lineage>
</organism>
<evidence type="ECO:0000256" key="5">
    <source>
        <dbReference type="ARBA" id="ARBA00022519"/>
    </source>
</evidence>
<dbReference type="PANTHER" id="PTHR32089:SF112">
    <property type="entry name" value="LYSOZYME-LIKE PROTEIN-RELATED"/>
    <property type="match status" value="1"/>
</dbReference>
<dbReference type="CDD" id="cd11386">
    <property type="entry name" value="MCP_signal"/>
    <property type="match status" value="1"/>
</dbReference>
<evidence type="ECO:0000256" key="2">
    <source>
        <dbReference type="ARBA" id="ARBA00022475"/>
    </source>
</evidence>
<keyword evidence="6 12" id="KW-0812">Transmembrane</keyword>
<dbReference type="EMBL" id="SUMF01000053">
    <property type="protein sequence ID" value="TJZ63955.1"/>
    <property type="molecule type" value="Genomic_DNA"/>
</dbReference>
<dbReference type="CDD" id="cd00130">
    <property type="entry name" value="PAS"/>
    <property type="match status" value="1"/>
</dbReference>
<dbReference type="InterPro" id="IPR035965">
    <property type="entry name" value="PAS-like_dom_sf"/>
</dbReference>
<keyword evidence="8 12" id="KW-0472">Membrane</keyword>
<keyword evidence="7 12" id="KW-1133">Transmembrane helix</keyword>
<proteinExistence type="inferred from homology"/>
<comment type="caution">
    <text evidence="16">The sequence shown here is derived from an EMBL/GenBank/DDBJ whole genome shotgun (WGS) entry which is preliminary data.</text>
</comment>
<dbReference type="AlphaFoldDB" id="A0A4U0P8T1"/>
<evidence type="ECO:0000256" key="4">
    <source>
        <dbReference type="ARBA" id="ARBA00022500"/>
    </source>
</evidence>
<evidence type="ECO:0000256" key="1">
    <source>
        <dbReference type="ARBA" id="ARBA00004429"/>
    </source>
</evidence>
<feature type="transmembrane region" description="Helical" evidence="12">
    <location>
        <begin position="153"/>
        <end position="171"/>
    </location>
</feature>
<feature type="domain" description="HAMP" evidence="15">
    <location>
        <begin position="196"/>
        <end position="248"/>
    </location>
</feature>
<keyword evidence="2" id="KW-1003">Cell membrane</keyword>
<dbReference type="GO" id="GO:0005886">
    <property type="term" value="C:plasma membrane"/>
    <property type="evidence" value="ECO:0007669"/>
    <property type="project" value="UniProtKB-SubCell"/>
</dbReference>
<gene>
    <name evidence="16" type="ORF">FAZ21_19520</name>
</gene>
<evidence type="ECO:0000256" key="9">
    <source>
        <dbReference type="ARBA" id="ARBA00023224"/>
    </source>
</evidence>
<keyword evidence="9 11" id="KW-0807">Transducer</keyword>
<dbReference type="PANTHER" id="PTHR32089">
    <property type="entry name" value="METHYL-ACCEPTING CHEMOTAXIS PROTEIN MCPB"/>
    <property type="match status" value="1"/>
</dbReference>
<evidence type="ECO:0000256" key="11">
    <source>
        <dbReference type="PROSITE-ProRule" id="PRU00284"/>
    </source>
</evidence>